<dbReference type="EMBL" id="BPLQ01010127">
    <property type="protein sequence ID" value="GIY48533.1"/>
    <property type="molecule type" value="Genomic_DNA"/>
</dbReference>
<organism evidence="2 3">
    <name type="scientific">Caerostris darwini</name>
    <dbReference type="NCBI Taxonomy" id="1538125"/>
    <lineage>
        <taxon>Eukaryota</taxon>
        <taxon>Metazoa</taxon>
        <taxon>Ecdysozoa</taxon>
        <taxon>Arthropoda</taxon>
        <taxon>Chelicerata</taxon>
        <taxon>Arachnida</taxon>
        <taxon>Araneae</taxon>
        <taxon>Araneomorphae</taxon>
        <taxon>Entelegynae</taxon>
        <taxon>Araneoidea</taxon>
        <taxon>Araneidae</taxon>
        <taxon>Caerostris</taxon>
    </lineage>
</organism>
<keyword evidence="1" id="KW-0812">Transmembrane</keyword>
<evidence type="ECO:0000256" key="1">
    <source>
        <dbReference type="SAM" id="Phobius"/>
    </source>
</evidence>
<name>A0AAV4TPM0_9ARAC</name>
<dbReference type="Proteomes" id="UP001054837">
    <property type="component" value="Unassembled WGS sequence"/>
</dbReference>
<protein>
    <submittedName>
        <fullName evidence="2">Uncharacterized protein</fullName>
    </submittedName>
</protein>
<feature type="transmembrane region" description="Helical" evidence="1">
    <location>
        <begin position="52"/>
        <end position="72"/>
    </location>
</feature>
<dbReference type="AlphaFoldDB" id="A0AAV4TPM0"/>
<keyword evidence="3" id="KW-1185">Reference proteome</keyword>
<gene>
    <name evidence="2" type="ORF">CDAR_118781</name>
</gene>
<keyword evidence="1" id="KW-0472">Membrane</keyword>
<sequence>MSTLLSFIKTHRPGIKLLFQPTKPCLYWSPVGKFRGNVSNNAKRSEIGSWSLLYTSTATLIIPSLLWAILAKNLKLNPAASVALDLLSGCTWTFWTPPLIIAVAFQPLLLIMKDFGSRFNFTLCGDRAYT</sequence>
<proteinExistence type="predicted"/>
<reference evidence="2 3" key="1">
    <citation type="submission" date="2021-06" db="EMBL/GenBank/DDBJ databases">
        <title>Caerostris darwini draft genome.</title>
        <authorList>
            <person name="Kono N."/>
            <person name="Arakawa K."/>
        </authorList>
    </citation>
    <scope>NUCLEOTIDE SEQUENCE [LARGE SCALE GENOMIC DNA]</scope>
</reference>
<evidence type="ECO:0000313" key="3">
    <source>
        <dbReference type="Proteomes" id="UP001054837"/>
    </source>
</evidence>
<accession>A0AAV4TPM0</accession>
<evidence type="ECO:0000313" key="2">
    <source>
        <dbReference type="EMBL" id="GIY48533.1"/>
    </source>
</evidence>
<comment type="caution">
    <text evidence="2">The sequence shown here is derived from an EMBL/GenBank/DDBJ whole genome shotgun (WGS) entry which is preliminary data.</text>
</comment>
<keyword evidence="1" id="KW-1133">Transmembrane helix</keyword>
<feature type="transmembrane region" description="Helical" evidence="1">
    <location>
        <begin position="92"/>
        <end position="111"/>
    </location>
</feature>